<dbReference type="EMBL" id="SUKA01000002">
    <property type="protein sequence ID" value="TJY67166.1"/>
    <property type="molecule type" value="Genomic_DNA"/>
</dbReference>
<feature type="signal peptide" evidence="1">
    <location>
        <begin position="1"/>
        <end position="22"/>
    </location>
</feature>
<evidence type="ECO:0000313" key="3">
    <source>
        <dbReference type="Proteomes" id="UP000309872"/>
    </source>
</evidence>
<sequence length="399" mass="43918">MNKLISSFFAIAILLSQGAALYAQNGSRYVANSEQQDLLRKTKIGGIVVLDDFLRTDFPKVDFTKTVMPGPQFIISDDPEYIRVPEAVALQEEVVPGSVRLYVYNVNGVKEPQKIRRKITAVIKNIGKENMSFRMLKYSSQKPSTNYFQVGKQGLADYFASQVSNDVRIVKPGEVIAIDPKLETNVVEYDELVHGFYEFVIDQPAQISVLQTAPERSGPVALSKITQVIPHSHGNAGRGLFGVSNYAIKSTDVVDTKNGISQLIIADGKDDPWIEGTIGADKAYARNAGNYGVLYDTKIKWKSTEGKGLALITWNSRSADNQWCGGMGLTMELFEDNGNKVIRQLPTDTLITKAAPEAILIGIFNPDSTKEIQEIHFTYSPPGASCLPTPLILVPIDLK</sequence>
<dbReference type="AlphaFoldDB" id="A0A4U0H693"/>
<organism evidence="2 3">
    <name type="scientific">Sphingobacterium alkalisoli</name>
    <dbReference type="NCBI Taxonomy" id="1874115"/>
    <lineage>
        <taxon>Bacteria</taxon>
        <taxon>Pseudomonadati</taxon>
        <taxon>Bacteroidota</taxon>
        <taxon>Sphingobacteriia</taxon>
        <taxon>Sphingobacteriales</taxon>
        <taxon>Sphingobacteriaceae</taxon>
        <taxon>Sphingobacterium</taxon>
    </lineage>
</organism>
<reference evidence="2 3" key="1">
    <citation type="submission" date="2019-04" db="EMBL/GenBank/DDBJ databases">
        <title>Sphingobacterium olei sp. nov., isolated from oil-contaminated soil.</title>
        <authorList>
            <person name="Liu B."/>
        </authorList>
    </citation>
    <scope>NUCLEOTIDE SEQUENCE [LARGE SCALE GENOMIC DNA]</scope>
    <source>
        <strain evidence="2 3">Y3L14</strain>
    </source>
</reference>
<protein>
    <submittedName>
        <fullName evidence="2">Copper amine oxidase</fullName>
    </submittedName>
</protein>
<dbReference type="Proteomes" id="UP000309872">
    <property type="component" value="Unassembled WGS sequence"/>
</dbReference>
<dbReference type="OrthoDB" id="623809at2"/>
<evidence type="ECO:0000313" key="2">
    <source>
        <dbReference type="EMBL" id="TJY67166.1"/>
    </source>
</evidence>
<comment type="caution">
    <text evidence="2">The sequence shown here is derived from an EMBL/GenBank/DDBJ whole genome shotgun (WGS) entry which is preliminary data.</text>
</comment>
<name>A0A4U0H693_9SPHI</name>
<feature type="chain" id="PRO_5020908504" evidence="1">
    <location>
        <begin position="23"/>
        <end position="399"/>
    </location>
</feature>
<accession>A0A4U0H693</accession>
<evidence type="ECO:0000256" key="1">
    <source>
        <dbReference type="SAM" id="SignalP"/>
    </source>
</evidence>
<proteinExistence type="predicted"/>
<keyword evidence="3" id="KW-1185">Reference proteome</keyword>
<keyword evidence="1" id="KW-0732">Signal</keyword>
<gene>
    <name evidence="2" type="ORF">FAZ19_08600</name>
</gene>